<protein>
    <submittedName>
        <fullName evidence="2">Uncharacterized protein</fullName>
    </submittedName>
</protein>
<sequence>MEETTKNPSLSCAPGGREGEERD</sequence>
<feature type="compositionally biased region" description="Polar residues" evidence="1">
    <location>
        <begin position="1"/>
        <end position="10"/>
    </location>
</feature>
<dbReference type="AlphaFoldDB" id="A0A0A9GL72"/>
<name>A0A0A9GL72_ARUDO</name>
<evidence type="ECO:0000256" key="1">
    <source>
        <dbReference type="SAM" id="MobiDB-lite"/>
    </source>
</evidence>
<proteinExistence type="predicted"/>
<accession>A0A0A9GL72</accession>
<reference evidence="2" key="2">
    <citation type="journal article" date="2015" name="Data Brief">
        <title>Shoot transcriptome of the giant reed, Arundo donax.</title>
        <authorList>
            <person name="Barrero R.A."/>
            <person name="Guerrero F.D."/>
            <person name="Moolhuijzen P."/>
            <person name="Goolsby J.A."/>
            <person name="Tidwell J."/>
            <person name="Bellgard S.E."/>
            <person name="Bellgard M.I."/>
        </authorList>
    </citation>
    <scope>NUCLEOTIDE SEQUENCE</scope>
    <source>
        <tissue evidence="2">Shoot tissue taken approximately 20 cm above the soil surface</tissue>
    </source>
</reference>
<organism evidence="2">
    <name type="scientific">Arundo donax</name>
    <name type="common">Giant reed</name>
    <name type="synonym">Donax arundinaceus</name>
    <dbReference type="NCBI Taxonomy" id="35708"/>
    <lineage>
        <taxon>Eukaryota</taxon>
        <taxon>Viridiplantae</taxon>
        <taxon>Streptophyta</taxon>
        <taxon>Embryophyta</taxon>
        <taxon>Tracheophyta</taxon>
        <taxon>Spermatophyta</taxon>
        <taxon>Magnoliopsida</taxon>
        <taxon>Liliopsida</taxon>
        <taxon>Poales</taxon>
        <taxon>Poaceae</taxon>
        <taxon>PACMAD clade</taxon>
        <taxon>Arundinoideae</taxon>
        <taxon>Arundineae</taxon>
        <taxon>Arundo</taxon>
    </lineage>
</organism>
<reference evidence="2" key="1">
    <citation type="submission" date="2014-09" db="EMBL/GenBank/DDBJ databases">
        <authorList>
            <person name="Magalhaes I.L.F."/>
            <person name="Oliveira U."/>
            <person name="Santos F.R."/>
            <person name="Vidigal T.H.D.A."/>
            <person name="Brescovit A.D."/>
            <person name="Santos A.J."/>
        </authorList>
    </citation>
    <scope>NUCLEOTIDE SEQUENCE</scope>
    <source>
        <tissue evidence="2">Shoot tissue taken approximately 20 cm above the soil surface</tissue>
    </source>
</reference>
<feature type="region of interest" description="Disordered" evidence="1">
    <location>
        <begin position="1"/>
        <end position="23"/>
    </location>
</feature>
<evidence type="ECO:0000313" key="2">
    <source>
        <dbReference type="EMBL" id="JAE25880.1"/>
    </source>
</evidence>
<dbReference type="EMBL" id="GBRH01172016">
    <property type="protein sequence ID" value="JAE25880.1"/>
    <property type="molecule type" value="Transcribed_RNA"/>
</dbReference>